<dbReference type="Proteomes" id="UP000824469">
    <property type="component" value="Unassembled WGS sequence"/>
</dbReference>
<gene>
    <name evidence="1" type="ORF">KI387_022389</name>
</gene>
<keyword evidence="2" id="KW-1185">Reference proteome</keyword>
<accession>A0AA38LAQ2</accession>
<organism evidence="1 2">
    <name type="scientific">Taxus chinensis</name>
    <name type="common">Chinese yew</name>
    <name type="synonym">Taxus wallichiana var. chinensis</name>
    <dbReference type="NCBI Taxonomy" id="29808"/>
    <lineage>
        <taxon>Eukaryota</taxon>
        <taxon>Viridiplantae</taxon>
        <taxon>Streptophyta</taxon>
        <taxon>Embryophyta</taxon>
        <taxon>Tracheophyta</taxon>
        <taxon>Spermatophyta</taxon>
        <taxon>Pinopsida</taxon>
        <taxon>Pinidae</taxon>
        <taxon>Conifers II</taxon>
        <taxon>Cupressales</taxon>
        <taxon>Taxaceae</taxon>
        <taxon>Taxus</taxon>
    </lineage>
</organism>
<feature type="non-terminal residue" evidence="1">
    <location>
        <position position="70"/>
    </location>
</feature>
<evidence type="ECO:0000313" key="2">
    <source>
        <dbReference type="Proteomes" id="UP000824469"/>
    </source>
</evidence>
<name>A0AA38LAQ2_TAXCH</name>
<protein>
    <submittedName>
        <fullName evidence="1">Uncharacterized protein</fullName>
    </submittedName>
</protein>
<dbReference type="EMBL" id="JAHRHJ020000005">
    <property type="protein sequence ID" value="KAH9313762.1"/>
    <property type="molecule type" value="Genomic_DNA"/>
</dbReference>
<evidence type="ECO:0000313" key="1">
    <source>
        <dbReference type="EMBL" id="KAH9313762.1"/>
    </source>
</evidence>
<proteinExistence type="predicted"/>
<sequence>MGHEKEIKEHPAKGKNLLLVDEELLMSNDCIEWNSSREKSNLRNSTQVVTAKSMESSFKGRQIARDADYV</sequence>
<reference evidence="1 2" key="1">
    <citation type="journal article" date="2021" name="Nat. Plants">
        <title>The Taxus genome provides insights into paclitaxel biosynthesis.</title>
        <authorList>
            <person name="Xiong X."/>
            <person name="Gou J."/>
            <person name="Liao Q."/>
            <person name="Li Y."/>
            <person name="Zhou Q."/>
            <person name="Bi G."/>
            <person name="Li C."/>
            <person name="Du R."/>
            <person name="Wang X."/>
            <person name="Sun T."/>
            <person name="Guo L."/>
            <person name="Liang H."/>
            <person name="Lu P."/>
            <person name="Wu Y."/>
            <person name="Zhang Z."/>
            <person name="Ro D.K."/>
            <person name="Shang Y."/>
            <person name="Huang S."/>
            <person name="Yan J."/>
        </authorList>
    </citation>
    <scope>NUCLEOTIDE SEQUENCE [LARGE SCALE GENOMIC DNA]</scope>
    <source>
        <strain evidence="1">Ta-2019</strain>
    </source>
</reference>
<comment type="caution">
    <text evidence="1">The sequence shown here is derived from an EMBL/GenBank/DDBJ whole genome shotgun (WGS) entry which is preliminary data.</text>
</comment>
<dbReference type="AlphaFoldDB" id="A0AA38LAQ2"/>